<organism evidence="4 5">
    <name type="scientific">Desulfosporosinus acididurans</name>
    <dbReference type="NCBI Taxonomy" id="476652"/>
    <lineage>
        <taxon>Bacteria</taxon>
        <taxon>Bacillati</taxon>
        <taxon>Bacillota</taxon>
        <taxon>Clostridia</taxon>
        <taxon>Eubacteriales</taxon>
        <taxon>Desulfitobacteriaceae</taxon>
        <taxon>Desulfosporosinus</taxon>
    </lineage>
</organism>
<comment type="caution">
    <text evidence="4">The sequence shown here is derived from an EMBL/GenBank/DDBJ whole genome shotgun (WGS) entry which is preliminary data.</text>
</comment>
<name>A0A0J1FTJ1_9FIRM</name>
<dbReference type="Proteomes" id="UP000036356">
    <property type="component" value="Unassembled WGS sequence"/>
</dbReference>
<accession>A0A0J1FTJ1</accession>
<dbReference type="InterPro" id="IPR004089">
    <property type="entry name" value="MCPsignal_dom"/>
</dbReference>
<evidence type="ECO:0000256" key="1">
    <source>
        <dbReference type="ARBA" id="ARBA00023224"/>
    </source>
</evidence>
<dbReference type="Pfam" id="PF00015">
    <property type="entry name" value="MCPsignal"/>
    <property type="match status" value="1"/>
</dbReference>
<dbReference type="GO" id="GO:0016020">
    <property type="term" value="C:membrane"/>
    <property type="evidence" value="ECO:0007669"/>
    <property type="project" value="InterPro"/>
</dbReference>
<dbReference type="SUPFAM" id="SSF58104">
    <property type="entry name" value="Methyl-accepting chemotaxis protein (MCP) signaling domain"/>
    <property type="match status" value="1"/>
</dbReference>
<evidence type="ECO:0000313" key="5">
    <source>
        <dbReference type="Proteomes" id="UP000036356"/>
    </source>
</evidence>
<keyword evidence="1 2" id="KW-0807">Transducer</keyword>
<sequence>MIALAGVESCKFMAEFMADLIPGGILFGVVEHDTFVWVKSSESFSLDIFQVGKRLNEDTTTMQAIQNKKVLTQNIPRTVYGLRVVIVSIPIIDDKGDIWGAFTIAFPKLHPVAAAFGDFAPILAEMFPEGAYIYMSDLTKIAYAQASDKFDMPSIAVGYDLKETDIAYRALQTKKPIIEEIDASKYGQPLTIANFPLYDDEHKNLVATLGIVTPKKTAVTLREMSINLESSLEGIAAAIEELSASATEIHTNEGKLNTDIKGIINISEEINEVSAFIKEIADETKMLGLNAAIEAARAGDAGRGFGVVAEEIRKLSAQSKSTVPRIKQLTDTIKGKVEEASRKSNISLDASQGQAAASEEISASIEEITSMSMELSNLAKSL</sequence>
<proteinExistence type="predicted"/>
<evidence type="ECO:0000313" key="4">
    <source>
        <dbReference type="EMBL" id="KLU66597.1"/>
    </source>
</evidence>
<evidence type="ECO:0000259" key="3">
    <source>
        <dbReference type="PROSITE" id="PS50111"/>
    </source>
</evidence>
<feature type="domain" description="Methyl-accepting transducer" evidence="3">
    <location>
        <begin position="260"/>
        <end position="382"/>
    </location>
</feature>
<dbReference type="STRING" id="476652.DEAC_c12630"/>
<keyword evidence="5" id="KW-1185">Reference proteome</keyword>
<dbReference type="PATRIC" id="fig|476652.3.peg.1298"/>
<dbReference type="GO" id="GO:0007165">
    <property type="term" value="P:signal transduction"/>
    <property type="evidence" value="ECO:0007669"/>
    <property type="project" value="UniProtKB-KW"/>
</dbReference>
<protein>
    <submittedName>
        <fullName evidence="4">Putative sensory transducer protein YfmS</fullName>
    </submittedName>
</protein>
<evidence type="ECO:0000256" key="2">
    <source>
        <dbReference type="PROSITE-ProRule" id="PRU00284"/>
    </source>
</evidence>
<dbReference type="AlphaFoldDB" id="A0A0J1FTJ1"/>
<reference evidence="4 5" key="1">
    <citation type="submission" date="2015-06" db="EMBL/GenBank/DDBJ databases">
        <title>Draft genome of the moderately acidophilic sulfate reducer Candidatus Desulfosporosinus acididurans strain M1.</title>
        <authorList>
            <person name="Poehlein A."/>
            <person name="Petzsch P."/>
            <person name="Johnson B.D."/>
            <person name="Schloemann M."/>
            <person name="Daniel R."/>
            <person name="Muehling M."/>
        </authorList>
    </citation>
    <scope>NUCLEOTIDE SEQUENCE [LARGE SCALE GENOMIC DNA]</scope>
    <source>
        <strain evidence="4 5">M1</strain>
    </source>
</reference>
<dbReference type="PANTHER" id="PTHR32089:SF112">
    <property type="entry name" value="LYSOZYME-LIKE PROTEIN-RELATED"/>
    <property type="match status" value="1"/>
</dbReference>
<dbReference type="EMBL" id="LDZY01000004">
    <property type="protein sequence ID" value="KLU66597.1"/>
    <property type="molecule type" value="Genomic_DNA"/>
</dbReference>
<dbReference type="PROSITE" id="PS50111">
    <property type="entry name" value="CHEMOTAXIS_TRANSDUC_2"/>
    <property type="match status" value="1"/>
</dbReference>
<dbReference type="SMART" id="SM00283">
    <property type="entry name" value="MA"/>
    <property type="match status" value="1"/>
</dbReference>
<dbReference type="RefSeq" id="WP_047809159.1">
    <property type="nucleotide sequence ID" value="NZ_LDZY01000004.1"/>
</dbReference>
<gene>
    <name evidence="4" type="primary">yfmS_1</name>
    <name evidence="4" type="ORF">DEAC_c12630</name>
</gene>
<dbReference type="Gene3D" id="1.10.287.950">
    <property type="entry name" value="Methyl-accepting chemotaxis protein"/>
    <property type="match status" value="1"/>
</dbReference>
<dbReference type="PANTHER" id="PTHR32089">
    <property type="entry name" value="METHYL-ACCEPTING CHEMOTAXIS PROTEIN MCPB"/>
    <property type="match status" value="1"/>
</dbReference>